<reference evidence="1 2" key="1">
    <citation type="submission" date="2019-03" db="EMBL/GenBank/DDBJ databases">
        <title>Genomic Encyclopedia of Type Strains, Phase IV (KMG-IV): sequencing the most valuable type-strain genomes for metagenomic binning, comparative biology and taxonomic classification.</title>
        <authorList>
            <person name="Goeker M."/>
        </authorList>
    </citation>
    <scope>NUCLEOTIDE SEQUENCE [LARGE SCALE GENOMIC DNA]</scope>
    <source>
        <strain evidence="1 2">DSM 44496</strain>
    </source>
</reference>
<dbReference type="Proteomes" id="UP000295087">
    <property type="component" value="Unassembled WGS sequence"/>
</dbReference>
<accession>A0A4R6P210</accession>
<gene>
    <name evidence="1" type="ORF">DFR75_11733</name>
</gene>
<protein>
    <submittedName>
        <fullName evidence="1">Uncharacterized protein</fullName>
    </submittedName>
</protein>
<dbReference type="AlphaFoldDB" id="A0A4R6P210"/>
<dbReference type="EMBL" id="SNXK01000017">
    <property type="protein sequence ID" value="TDP28420.1"/>
    <property type="molecule type" value="Genomic_DNA"/>
</dbReference>
<evidence type="ECO:0000313" key="2">
    <source>
        <dbReference type="Proteomes" id="UP000295087"/>
    </source>
</evidence>
<proteinExistence type="predicted"/>
<keyword evidence="2" id="KW-1185">Reference proteome</keyword>
<comment type="caution">
    <text evidence="1">The sequence shown here is derived from an EMBL/GenBank/DDBJ whole genome shotgun (WGS) entry which is preliminary data.</text>
</comment>
<evidence type="ECO:0000313" key="1">
    <source>
        <dbReference type="EMBL" id="TDP28420.1"/>
    </source>
</evidence>
<organism evidence="1 2">
    <name type="scientific">Nocardia ignorata</name>
    <dbReference type="NCBI Taxonomy" id="145285"/>
    <lineage>
        <taxon>Bacteria</taxon>
        <taxon>Bacillati</taxon>
        <taxon>Actinomycetota</taxon>
        <taxon>Actinomycetes</taxon>
        <taxon>Mycobacteriales</taxon>
        <taxon>Nocardiaceae</taxon>
        <taxon>Nocardia</taxon>
    </lineage>
</organism>
<sequence length="70" mass="7541">MTVTAQLTSINDVRLADNDDWTSETSFDTITVRDQDGNEVASLTVESSEDPAPYDAALAAAGFTDVTWID</sequence>
<name>A0A4R6P210_NOCIG</name>
<dbReference type="RefSeq" id="WP_067498833.1">
    <property type="nucleotide sequence ID" value="NZ_SNXK01000017.1"/>
</dbReference>